<comment type="caution">
    <text evidence="2">The sequence shown here is derived from an EMBL/GenBank/DDBJ whole genome shotgun (WGS) entry which is preliminary data.</text>
</comment>
<reference evidence="2 3" key="1">
    <citation type="submission" date="2019-05" db="EMBL/GenBank/DDBJ databases">
        <title>Genomic analysis of Lentibacillus sp. NKC220-2.</title>
        <authorList>
            <person name="Oh Y.J."/>
        </authorList>
    </citation>
    <scope>NUCLEOTIDE SEQUENCE [LARGE SCALE GENOMIC DNA]</scope>
    <source>
        <strain evidence="2 3">NKC220-2</strain>
    </source>
</reference>
<dbReference type="InterPro" id="IPR002744">
    <property type="entry name" value="MIP18-like"/>
</dbReference>
<sequence length="100" mass="10872">MSLENKVGAALFEVIDPELGINIMDLGLVYGIAVDVEDNVNIVMTLTTPGCPMHDSIKAGVERRISQIDGIGDINIDLVWEPAWTPAKMSERAQEMLGFA</sequence>
<proteinExistence type="predicted"/>
<dbReference type="PANTHER" id="PTHR42831">
    <property type="entry name" value="FE-S PROTEIN MATURATION AUXILIARY FACTOR YITW"/>
    <property type="match status" value="1"/>
</dbReference>
<feature type="domain" description="MIP18 family-like" evidence="1">
    <location>
        <begin position="6"/>
        <end position="76"/>
    </location>
</feature>
<dbReference type="InterPro" id="IPR034904">
    <property type="entry name" value="FSCA_dom_sf"/>
</dbReference>
<evidence type="ECO:0000313" key="3">
    <source>
        <dbReference type="Proteomes" id="UP000306980"/>
    </source>
</evidence>
<dbReference type="PANTHER" id="PTHR42831:SF1">
    <property type="entry name" value="FE-S PROTEIN MATURATION AUXILIARY FACTOR YITW"/>
    <property type="match status" value="1"/>
</dbReference>
<dbReference type="Pfam" id="PF01883">
    <property type="entry name" value="FeS_assembly_P"/>
    <property type="match status" value="1"/>
</dbReference>
<dbReference type="InterPro" id="IPR052339">
    <property type="entry name" value="Fe-S_Maturation_MIP18"/>
</dbReference>
<dbReference type="Gene3D" id="3.30.300.130">
    <property type="entry name" value="Fe-S cluster assembly (FSCA)"/>
    <property type="match status" value="1"/>
</dbReference>
<protein>
    <submittedName>
        <fullName evidence="2">DUF59 domain-containing protein</fullName>
    </submittedName>
</protein>
<gene>
    <name evidence="2" type="ORF">FFL34_14100</name>
</gene>
<organism evidence="2 3">
    <name type="scientific">Lentibacillus cibarius</name>
    <dbReference type="NCBI Taxonomy" id="2583219"/>
    <lineage>
        <taxon>Bacteria</taxon>
        <taxon>Bacillati</taxon>
        <taxon>Bacillota</taxon>
        <taxon>Bacilli</taxon>
        <taxon>Bacillales</taxon>
        <taxon>Bacillaceae</taxon>
        <taxon>Lentibacillus</taxon>
    </lineage>
</organism>
<name>A0A5S3QMA8_9BACI</name>
<dbReference type="OrthoDB" id="9805360at2"/>
<evidence type="ECO:0000259" key="1">
    <source>
        <dbReference type="Pfam" id="PF01883"/>
    </source>
</evidence>
<dbReference type="EMBL" id="VCIA01000001">
    <property type="protein sequence ID" value="TMN23094.1"/>
    <property type="molecule type" value="Genomic_DNA"/>
</dbReference>
<dbReference type="SUPFAM" id="SSF117916">
    <property type="entry name" value="Fe-S cluster assembly (FSCA) domain-like"/>
    <property type="match status" value="1"/>
</dbReference>
<evidence type="ECO:0000313" key="2">
    <source>
        <dbReference type="EMBL" id="TMN23094.1"/>
    </source>
</evidence>
<dbReference type="AlphaFoldDB" id="A0A5S3QMA8"/>
<dbReference type="RefSeq" id="WP_138603986.1">
    <property type="nucleotide sequence ID" value="NZ_VCIA01000001.1"/>
</dbReference>
<dbReference type="Proteomes" id="UP000306980">
    <property type="component" value="Unassembled WGS sequence"/>
</dbReference>
<accession>A0A5S3QMA8</accession>